<dbReference type="EMBL" id="JBEPMB010000008">
    <property type="protein sequence ID" value="MET3615503.1"/>
    <property type="molecule type" value="Genomic_DNA"/>
</dbReference>
<feature type="domain" description="ParB-like N-terminal" evidence="3">
    <location>
        <begin position="49"/>
        <end position="141"/>
    </location>
</feature>
<name>A0ABV2J474_9HYPH</name>
<dbReference type="Gene3D" id="3.90.1530.10">
    <property type="entry name" value="Conserved hypothetical protein from pyrococcus furiosus pfu- 392566-001, ParB domain"/>
    <property type="match status" value="1"/>
</dbReference>
<dbReference type="InterPro" id="IPR003115">
    <property type="entry name" value="ParB_N"/>
</dbReference>
<dbReference type="InterPro" id="IPR017819">
    <property type="entry name" value="Plasmid_partition_RepB"/>
</dbReference>
<dbReference type="SMART" id="SM00470">
    <property type="entry name" value="ParB"/>
    <property type="match status" value="1"/>
</dbReference>
<comment type="similarity">
    <text evidence="1">Belongs to the ParB family.</text>
</comment>
<accession>A0ABV2J474</accession>
<protein>
    <submittedName>
        <fullName evidence="4">ParB family chromosome partitioning protein</fullName>
    </submittedName>
</protein>
<dbReference type="Pfam" id="PF02195">
    <property type="entry name" value="ParB_N"/>
    <property type="match status" value="1"/>
</dbReference>
<dbReference type="InterPro" id="IPR036086">
    <property type="entry name" value="ParB/Sulfiredoxin_sf"/>
</dbReference>
<evidence type="ECO:0000256" key="2">
    <source>
        <dbReference type="SAM" id="MobiDB-lite"/>
    </source>
</evidence>
<dbReference type="PANTHER" id="PTHR33375">
    <property type="entry name" value="CHROMOSOME-PARTITIONING PROTEIN PARB-RELATED"/>
    <property type="match status" value="1"/>
</dbReference>
<keyword evidence="5" id="KW-1185">Reference proteome</keyword>
<dbReference type="Proteomes" id="UP001549047">
    <property type="component" value="Unassembled WGS sequence"/>
</dbReference>
<feature type="region of interest" description="Disordered" evidence="2">
    <location>
        <begin position="1"/>
        <end position="36"/>
    </location>
</feature>
<dbReference type="CDD" id="cd16405">
    <property type="entry name" value="RepB_like_N"/>
    <property type="match status" value="1"/>
</dbReference>
<organism evidence="4 5">
    <name type="scientific">Rhizobium aquaticum</name>
    <dbReference type="NCBI Taxonomy" id="1549636"/>
    <lineage>
        <taxon>Bacteria</taxon>
        <taxon>Pseudomonadati</taxon>
        <taxon>Pseudomonadota</taxon>
        <taxon>Alphaproteobacteria</taxon>
        <taxon>Hyphomicrobiales</taxon>
        <taxon>Rhizobiaceae</taxon>
        <taxon>Rhizobium/Agrobacterium group</taxon>
        <taxon>Rhizobium</taxon>
    </lineage>
</organism>
<sequence>MSRRKLSGSAFSLVATASETQEPAKPKKPQALSPPQAHSLVEAGHDGLVRLDTRLIEPSPFADRLIDDDHDRFATFVKSVAEHGQQVPIRVRPHPEKAGRYQVVYGHRRLAAAKQLNIAVNAQVVEVDDRDLAVAQGIENSARQDLSWIERALFARRMDDANFRPRDIYTALSIDDAELARMRGVCRHVPLDIIQAIGRAPKIGRPRWVALAKSFAKNANAVQNIREMLQSERIRKMGSDARFSWVHELIAESRALGTGNAPLREADGFGLGEVRYTSKELRIVAANERGQAFADFVRAELPRLLDEFTALDTVTQKTLTTDRDST</sequence>
<dbReference type="PANTHER" id="PTHR33375:SF1">
    <property type="entry name" value="CHROMOSOME-PARTITIONING PROTEIN PARB-RELATED"/>
    <property type="match status" value="1"/>
</dbReference>
<evidence type="ECO:0000313" key="5">
    <source>
        <dbReference type="Proteomes" id="UP001549047"/>
    </source>
</evidence>
<dbReference type="Pfam" id="PF07506">
    <property type="entry name" value="RepB"/>
    <property type="match status" value="1"/>
</dbReference>
<dbReference type="InterPro" id="IPR011111">
    <property type="entry name" value="Plasmid_RepB"/>
</dbReference>
<comment type="caution">
    <text evidence="4">The sequence shown here is derived from an EMBL/GenBank/DDBJ whole genome shotgun (WGS) entry which is preliminary data.</text>
</comment>
<dbReference type="SUPFAM" id="SSF109709">
    <property type="entry name" value="KorB DNA-binding domain-like"/>
    <property type="match status" value="1"/>
</dbReference>
<evidence type="ECO:0000313" key="4">
    <source>
        <dbReference type="EMBL" id="MET3615503.1"/>
    </source>
</evidence>
<dbReference type="RefSeq" id="WP_354557977.1">
    <property type="nucleotide sequence ID" value="NZ_JBEPMB010000008.1"/>
</dbReference>
<dbReference type="InterPro" id="IPR037972">
    <property type="entry name" value="RepB_N"/>
</dbReference>
<evidence type="ECO:0000256" key="1">
    <source>
        <dbReference type="ARBA" id="ARBA00006295"/>
    </source>
</evidence>
<dbReference type="InterPro" id="IPR050336">
    <property type="entry name" value="Chromosome_partition/occlusion"/>
</dbReference>
<dbReference type="NCBIfam" id="TIGR03454">
    <property type="entry name" value="partition_RepB"/>
    <property type="match status" value="1"/>
</dbReference>
<dbReference type="NCBIfam" id="TIGR00180">
    <property type="entry name" value="parB_part"/>
    <property type="match status" value="1"/>
</dbReference>
<proteinExistence type="inferred from homology"/>
<dbReference type="SUPFAM" id="SSF110849">
    <property type="entry name" value="ParB/Sulfiredoxin"/>
    <property type="match status" value="1"/>
</dbReference>
<evidence type="ECO:0000259" key="3">
    <source>
        <dbReference type="SMART" id="SM00470"/>
    </source>
</evidence>
<dbReference type="InterPro" id="IPR004437">
    <property type="entry name" value="ParB/RepB/Spo0J"/>
</dbReference>
<gene>
    <name evidence="4" type="ORF">ABID16_003850</name>
</gene>
<reference evidence="4 5" key="1">
    <citation type="submission" date="2024-06" db="EMBL/GenBank/DDBJ databases">
        <title>Genomic Encyclopedia of Type Strains, Phase IV (KMG-IV): sequencing the most valuable type-strain genomes for metagenomic binning, comparative biology and taxonomic classification.</title>
        <authorList>
            <person name="Goeker M."/>
        </authorList>
    </citation>
    <scope>NUCLEOTIDE SEQUENCE [LARGE SCALE GENOMIC DNA]</scope>
    <source>
        <strain evidence="4 5">DSM 29780</strain>
    </source>
</reference>